<protein>
    <submittedName>
        <fullName evidence="1">Uncharacterized protein</fullName>
    </submittedName>
</protein>
<keyword evidence="2" id="KW-1185">Reference proteome</keyword>
<name>A0ABU2KU19_9ACTN</name>
<reference evidence="2" key="1">
    <citation type="submission" date="2023-07" db="EMBL/GenBank/DDBJ databases">
        <title>30 novel species of actinomycetes from the DSMZ collection.</title>
        <authorList>
            <person name="Nouioui I."/>
        </authorList>
    </citation>
    <scope>NUCLEOTIDE SEQUENCE [LARGE SCALE GENOMIC DNA]</scope>
    <source>
        <strain evidence="2">DSM 45055</strain>
    </source>
</reference>
<gene>
    <name evidence="1" type="ORF">RM446_11540</name>
</gene>
<sequence>MGWDETDVRVKRAVVSAAVGVLLAGGGLGLKELAPGDRLAEACNGMLPVADVLAATGITATGLGGPALDLAGHEFDAAGGWEPDGLATTCRVNDLEVWIDLATSTTAPWAFQGVPDSPLPVPLNAGWSGFLLPGDGDSGERAVSVLVDCADWHRRDGSGLKVTAVLDAIDSGSPAAALAVARVATGAAERAAERTGCASDLGGRIDTLDTAAATPAPVPADRADGTCAGVTSHPRVRETAARTAPVESCLLTGELVLRSYYGPYVTGDERFGYETPTGALAYAVWGSAECGGALDTAVYTLRPLSADDGPRSFTSEPPTGSEYGDLRHFAKASAERHGCSSPDFPAEPRA</sequence>
<accession>A0ABU2KU19</accession>
<comment type="caution">
    <text evidence="1">The sequence shown here is derived from an EMBL/GenBank/DDBJ whole genome shotgun (WGS) entry which is preliminary data.</text>
</comment>
<dbReference type="EMBL" id="JAVREK010000010">
    <property type="protein sequence ID" value="MDT0302745.1"/>
    <property type="molecule type" value="Genomic_DNA"/>
</dbReference>
<evidence type="ECO:0000313" key="1">
    <source>
        <dbReference type="EMBL" id="MDT0302745.1"/>
    </source>
</evidence>
<dbReference type="Proteomes" id="UP001183226">
    <property type="component" value="Unassembled WGS sequence"/>
</dbReference>
<evidence type="ECO:0000313" key="2">
    <source>
        <dbReference type="Proteomes" id="UP001183226"/>
    </source>
</evidence>
<organism evidence="1 2">
    <name type="scientific">Streptomonospora wellingtoniae</name>
    <dbReference type="NCBI Taxonomy" id="3075544"/>
    <lineage>
        <taxon>Bacteria</taxon>
        <taxon>Bacillati</taxon>
        <taxon>Actinomycetota</taxon>
        <taxon>Actinomycetes</taxon>
        <taxon>Streptosporangiales</taxon>
        <taxon>Nocardiopsidaceae</taxon>
        <taxon>Streptomonospora</taxon>
    </lineage>
</organism>
<proteinExistence type="predicted"/>
<dbReference type="RefSeq" id="WP_311545225.1">
    <property type="nucleotide sequence ID" value="NZ_JAVREK010000010.1"/>
</dbReference>